<dbReference type="PANTHER" id="PTHR47600">
    <property type="entry name" value="NUCLEIC ACID-BINDING, OB-FOLD-LIKE PROTEIN"/>
    <property type="match status" value="1"/>
</dbReference>
<feature type="domain" description="S1 motif" evidence="1">
    <location>
        <begin position="581"/>
        <end position="649"/>
    </location>
</feature>
<reference evidence="3" key="1">
    <citation type="submission" date="2016-04" db="EMBL/GenBank/DDBJ databases">
        <title>Cephalotus genome sequencing.</title>
        <authorList>
            <person name="Fukushima K."/>
            <person name="Hasebe M."/>
            <person name="Fang X."/>
        </authorList>
    </citation>
    <scope>NUCLEOTIDE SEQUENCE [LARGE SCALE GENOMIC DNA]</scope>
    <source>
        <strain evidence="3">cv. St1</strain>
    </source>
</reference>
<dbReference type="FunCoup" id="A0A1Q3BM48">
    <property type="interactions" value="1439"/>
</dbReference>
<dbReference type="InterPro" id="IPR012340">
    <property type="entry name" value="NA-bd_OB-fold"/>
</dbReference>
<dbReference type="GO" id="GO:0003676">
    <property type="term" value="F:nucleic acid binding"/>
    <property type="evidence" value="ECO:0007669"/>
    <property type="project" value="InterPro"/>
</dbReference>
<dbReference type="OrthoDB" id="1899990at2759"/>
<dbReference type="AlphaFoldDB" id="A0A1Q3BM48"/>
<dbReference type="Pfam" id="PF00575">
    <property type="entry name" value="S1"/>
    <property type="match status" value="1"/>
</dbReference>
<evidence type="ECO:0000313" key="3">
    <source>
        <dbReference type="Proteomes" id="UP000187406"/>
    </source>
</evidence>
<evidence type="ECO:0000313" key="2">
    <source>
        <dbReference type="EMBL" id="GAV68934.1"/>
    </source>
</evidence>
<accession>A0A1Q3BM48</accession>
<keyword evidence="3" id="KW-1185">Reference proteome</keyword>
<evidence type="ECO:0000259" key="1">
    <source>
        <dbReference type="PROSITE" id="PS50126"/>
    </source>
</evidence>
<gene>
    <name evidence="2" type="ORF">CFOL_v3_12437</name>
</gene>
<dbReference type="PANTHER" id="PTHR47600:SF1">
    <property type="entry name" value="NUCLEIC ACID-BINDING, OB-FOLD-LIKE PROTEIN"/>
    <property type="match status" value="1"/>
</dbReference>
<sequence>MDGLPLTTAVTGGSSLATNGLLFRSIPVTRIGVTLKRNLFFTRRRRYSIFAAKEDPKFDHWDQMELKFGRLLGEDPKLTLAKIMARKTNPDASFIEVEKAFYKNKGKMVEIEEVPFDLSMEKRSSNSNSLDGLNLVMPVPKKGVKLQTVDKPVTPALDVLRKPNQTVNRVVDSGKSSVPNVILRKPTTFNEVVVEDNRPRYMSKPNLWLKMVSDQGDEKFSDVTLLRRPEPLTMNAEDFDKKTFGDVKPNDSIGLTAGKSEGQDNNIDFTLLNKPQVTTMQAKLDEEQEVFGDAEAKDTEYTEENGLKAELEAIQTANATKTNLERMQPLEQRNMKFSEKENAVFESSDTDLVDGNVEYDATLLGKPKILEQSVQETSSSSVKETISMNSEICGSSAEIKCLPSTSPLEDADWTRAEDLVKTGERVEVELISSSNKGFMVSFGSLIGFLPYRNLAARWKFIAFESWLRQKGLDPSMYRQNLGIIGSYDFQHKSSTRDSSVGLDIDQKSEGEISSDMNLEDLLKIYDQEKIKFLSSFVGQKIKLIVVMADKMSRKLIFSMKPREREELVERKRSLMAKLQIGDVVKCCIKKITYFGIFVEVEDVPALIHQTEVSWDSTLDPASYFKIGQILEAKVHQLDFSLGRIFLSLKEIMPDPLTETLESVVSGRDPPDGRLQIAQADIEWADVECLIKELEQTEGIYSVSKGRFFLSPGLAPTFQVYMASMFENQYKLLARSGNKVQEVIL</sequence>
<protein>
    <submittedName>
        <fullName evidence="2">S1 domain-containing protein</fullName>
    </submittedName>
</protein>
<dbReference type="STRING" id="3775.A0A1Q3BM48"/>
<dbReference type="PROSITE" id="PS50126">
    <property type="entry name" value="S1"/>
    <property type="match status" value="1"/>
</dbReference>
<comment type="caution">
    <text evidence="2">The sequence shown here is derived from an EMBL/GenBank/DDBJ whole genome shotgun (WGS) entry which is preliminary data.</text>
</comment>
<dbReference type="InterPro" id="IPR003029">
    <property type="entry name" value="S1_domain"/>
</dbReference>
<dbReference type="EMBL" id="BDDD01000670">
    <property type="protein sequence ID" value="GAV68934.1"/>
    <property type="molecule type" value="Genomic_DNA"/>
</dbReference>
<dbReference type="SMART" id="SM00316">
    <property type="entry name" value="S1"/>
    <property type="match status" value="2"/>
</dbReference>
<organism evidence="2 3">
    <name type="scientific">Cephalotus follicularis</name>
    <name type="common">Albany pitcher plant</name>
    <dbReference type="NCBI Taxonomy" id="3775"/>
    <lineage>
        <taxon>Eukaryota</taxon>
        <taxon>Viridiplantae</taxon>
        <taxon>Streptophyta</taxon>
        <taxon>Embryophyta</taxon>
        <taxon>Tracheophyta</taxon>
        <taxon>Spermatophyta</taxon>
        <taxon>Magnoliopsida</taxon>
        <taxon>eudicotyledons</taxon>
        <taxon>Gunneridae</taxon>
        <taxon>Pentapetalae</taxon>
        <taxon>rosids</taxon>
        <taxon>fabids</taxon>
        <taxon>Oxalidales</taxon>
        <taxon>Cephalotaceae</taxon>
        <taxon>Cephalotus</taxon>
    </lineage>
</organism>
<proteinExistence type="predicted"/>
<dbReference type="Gene3D" id="2.40.50.140">
    <property type="entry name" value="Nucleic acid-binding proteins"/>
    <property type="match status" value="1"/>
</dbReference>
<dbReference type="SUPFAM" id="SSF50249">
    <property type="entry name" value="Nucleic acid-binding proteins"/>
    <property type="match status" value="1"/>
</dbReference>
<dbReference type="Proteomes" id="UP000187406">
    <property type="component" value="Unassembled WGS sequence"/>
</dbReference>
<name>A0A1Q3BM48_CEPFO</name>
<dbReference type="InParanoid" id="A0A1Q3BM48"/>